<dbReference type="PANTHER" id="PTHR11412">
    <property type="entry name" value="MACROGLOBULIN / COMPLEMENT"/>
    <property type="match status" value="1"/>
</dbReference>
<dbReference type="Proteomes" id="UP000887569">
    <property type="component" value="Unplaced"/>
</dbReference>
<keyword evidence="5" id="KW-1185">Reference proteome</keyword>
<evidence type="ECO:0000256" key="2">
    <source>
        <dbReference type="ARBA" id="ARBA00022966"/>
    </source>
</evidence>
<dbReference type="Pfam" id="PF07703">
    <property type="entry name" value="A2M_BRD"/>
    <property type="match status" value="1"/>
</dbReference>
<name>A0A915AKY8_PARUN</name>
<dbReference type="Pfam" id="PF00207">
    <property type="entry name" value="A2M"/>
    <property type="match status" value="1"/>
</dbReference>
<sequence>MRFQLTNGYWSERTNVRVCYERGNERTFTVSAEVREWGAGSRVESKIDVDTQLPGFELVPLRPGFKSNSPHPILILARASDGRINGANMGLKIETTCVCKDREKTKTPILSEADIGRVFSISLGHGVVCRALTIHARRKIGSRYSRRITLILPSFDGSEALEFGWISASLPQTASFTVGDKFRAHVPTESAPKLNYLVVCNGASIAIAGRARDDGLISFEIRAHMVHQCVLYVFSIEDDVRTDMLLFFVEQRCPYSLSVSKATISPGETINISLRGAPYGLATLSAIDQRMYALLEAFSSAPSIYCWDLSFFNKPELKDDQARFLNFLNAQALIDSFNSLCHEAGILLLRHLKVCPIMENSPSLVSNQCMETMVQACEHTLPPTSSTVCDRKSDACEMVKLAGMAPQFQRVLIHAPLEQMKVRFDDSKASKRERRPSLRIREFFPEVWFFDDFHLGKERHKTLKLNAPDSVTQWALSSSLWASGDLDTCSPKAATVTSVKDLFISVELPTHVYVNETITARVTVIAENIDEEKLFSVCLTGLQRHVCGDVGADGYRGQPTYARVEISPHKKTVTKTFTLRFLSVGESEVIFKLKEEDSYPGKYHCDVGTVYDMVKMKVTIAKRAETEEHFKRIILNSEKPLNKLTRSPEEELILLDGENGRSTKDIIEYSEYRPSESPRQLRTDVRINLADTETVYSFTIELSKFLSTVDFVDELNRGGTSRRDKRAVWDSESFLTDVIKSLSSALYRFKSLHLRGVKTTFKKVEYYEARIGSLMSEMLTFSDCHGNGSCGFALYRSPQKISDRSVFLSTLSTSLLCEANADERIVCPALTYLLSVIEISAGNIDDRLLNQIDFKTNDDRIWFLTAMFNQLASDCGFYQCLRNDRAWIRLRRSFLNLSSNTPTDVRTVAALAFMAPKTTADIMRIKMYTSIQDGMLPYWTAGSAAGVSLLAKLRSRYNDLLGRRSAKSGDVLANSLGVLAFISRGIEPAYRIMEFDSLVDWIVEQLDSEQDAPTAVETYFANRAVYEYRSRKHNPIANEPQMVTVSCSACRTNSYNVSDRAVLFYLPHSVRSVTFTTEGHSKIRVGVRILAKKRQRLRRELDQDDYYPVRLNVVQQKVDAGALRQQVCLRLETAMIDSLEITHGLFTGFSTTSNHFRLLPNTTFEGVRLVSPVVVSSYAAHFILSHLKPKLDLCYELGSTEPRNRYQPDRLAPVAITARHASYDVIGQSLITHVDRSKRANIDESIDTICWQGTCSCAETTCTVRCAQCRGIDKSRLRAELCAPQSFGAAVEVKSVREESLHGARYAVIDVSLEHWKHLRNNTLAKANMMEVWLRACNRRCVMPQPGDNYYFGGNSAGIVVDHNAKSHYVLREEDRWEKAVDECGHLFSHLFTINSCA</sequence>
<feature type="domain" description="Alpha-2-macroglobulin" evidence="4">
    <location>
        <begin position="447"/>
        <end position="539"/>
    </location>
</feature>
<dbReference type="SMART" id="SM01360">
    <property type="entry name" value="A2M"/>
    <property type="match status" value="1"/>
</dbReference>
<dbReference type="Gene3D" id="2.20.130.20">
    <property type="match status" value="1"/>
</dbReference>
<proteinExistence type="predicted"/>
<dbReference type="InterPro" id="IPR011625">
    <property type="entry name" value="A2M_N_BRD"/>
</dbReference>
<evidence type="ECO:0000313" key="6">
    <source>
        <dbReference type="WBParaSite" id="PgR010_g070_t01"/>
    </source>
</evidence>
<dbReference type="PANTHER" id="PTHR11412:SF136">
    <property type="entry name" value="CD109 ANTIGEN"/>
    <property type="match status" value="1"/>
</dbReference>
<keyword evidence="1" id="KW-0732">Signal</keyword>
<dbReference type="InterPro" id="IPR008993">
    <property type="entry name" value="TIMP-like_OB-fold"/>
</dbReference>
<dbReference type="InterPro" id="IPR001599">
    <property type="entry name" value="Macroglobln_a2"/>
</dbReference>
<evidence type="ECO:0000313" key="5">
    <source>
        <dbReference type="Proteomes" id="UP000887569"/>
    </source>
</evidence>
<keyword evidence="2" id="KW-0882">Thioester bond</keyword>
<evidence type="ECO:0000259" key="3">
    <source>
        <dbReference type="SMART" id="SM01359"/>
    </source>
</evidence>
<dbReference type="InterPro" id="IPR050473">
    <property type="entry name" value="A2M/Complement_sys"/>
</dbReference>
<accession>A0A915AKY8</accession>
<dbReference type="SMART" id="SM01359">
    <property type="entry name" value="A2M_N_2"/>
    <property type="match status" value="1"/>
</dbReference>
<evidence type="ECO:0000256" key="1">
    <source>
        <dbReference type="ARBA" id="ARBA00022729"/>
    </source>
</evidence>
<evidence type="ECO:0000259" key="4">
    <source>
        <dbReference type="SMART" id="SM01360"/>
    </source>
</evidence>
<dbReference type="WBParaSite" id="PgR010_g070_t01">
    <property type="protein sequence ID" value="PgR010_g070_t01"/>
    <property type="gene ID" value="PgR010_g070"/>
</dbReference>
<organism evidence="5 6">
    <name type="scientific">Parascaris univalens</name>
    <name type="common">Nematode worm</name>
    <dbReference type="NCBI Taxonomy" id="6257"/>
    <lineage>
        <taxon>Eukaryota</taxon>
        <taxon>Metazoa</taxon>
        <taxon>Ecdysozoa</taxon>
        <taxon>Nematoda</taxon>
        <taxon>Chromadorea</taxon>
        <taxon>Rhabditida</taxon>
        <taxon>Spirurina</taxon>
        <taxon>Ascaridomorpha</taxon>
        <taxon>Ascaridoidea</taxon>
        <taxon>Ascarididae</taxon>
        <taxon>Parascaris</taxon>
    </lineage>
</organism>
<feature type="domain" description="Alpha-2-macroglobulin bait region" evidence="3">
    <location>
        <begin position="166"/>
        <end position="294"/>
    </location>
</feature>
<protein>
    <submittedName>
        <fullName evidence="6">Alpha-2-macroglobulin domain-containing protein</fullName>
    </submittedName>
</protein>
<dbReference type="Gene3D" id="2.40.50.120">
    <property type="match status" value="1"/>
</dbReference>
<reference evidence="6" key="1">
    <citation type="submission" date="2022-11" db="UniProtKB">
        <authorList>
            <consortium name="WormBaseParasite"/>
        </authorList>
    </citation>
    <scope>IDENTIFICATION</scope>
</reference>
<dbReference type="GO" id="GO:0004866">
    <property type="term" value="F:endopeptidase inhibitor activity"/>
    <property type="evidence" value="ECO:0007669"/>
    <property type="project" value="InterPro"/>
</dbReference>